<feature type="transmembrane region" description="Helical" evidence="1">
    <location>
        <begin position="120"/>
        <end position="140"/>
    </location>
</feature>
<organism evidence="2 3">
    <name type="scientific">Papaver atlanticum</name>
    <dbReference type="NCBI Taxonomy" id="357466"/>
    <lineage>
        <taxon>Eukaryota</taxon>
        <taxon>Viridiplantae</taxon>
        <taxon>Streptophyta</taxon>
        <taxon>Embryophyta</taxon>
        <taxon>Tracheophyta</taxon>
        <taxon>Spermatophyta</taxon>
        <taxon>Magnoliopsida</taxon>
        <taxon>Ranunculales</taxon>
        <taxon>Papaveraceae</taxon>
        <taxon>Papaveroideae</taxon>
        <taxon>Papaver</taxon>
    </lineage>
</organism>
<keyword evidence="1" id="KW-0472">Membrane</keyword>
<sequence>MQQIASECITGKRGTCFDTGNEFLSSTDMDGGEFCIFDRSVIVSNGILHSKFSCQESSTDEMEIGNFDTVNFASPGECLGAALVRILVVVTRTSPDRHIEDTWTQVCSHFVPSCTQAFCVFLNLVTTFCTIWVVLLPRFYF</sequence>
<proteinExistence type="predicted"/>
<keyword evidence="3" id="KW-1185">Reference proteome</keyword>
<keyword evidence="1" id="KW-1133">Transmembrane helix</keyword>
<keyword evidence="1" id="KW-0812">Transmembrane</keyword>
<evidence type="ECO:0000256" key="1">
    <source>
        <dbReference type="SAM" id="Phobius"/>
    </source>
</evidence>
<gene>
    <name evidence="2" type="ORF">MKW98_000331</name>
</gene>
<evidence type="ECO:0000313" key="2">
    <source>
        <dbReference type="EMBL" id="KAI3861379.1"/>
    </source>
</evidence>
<dbReference type="EMBL" id="JAJJMB010014260">
    <property type="protein sequence ID" value="KAI3861379.1"/>
    <property type="molecule type" value="Genomic_DNA"/>
</dbReference>
<reference evidence="2" key="1">
    <citation type="submission" date="2022-04" db="EMBL/GenBank/DDBJ databases">
        <title>A functionally conserved STORR gene fusion in Papaver species that diverged 16.8 million years ago.</title>
        <authorList>
            <person name="Catania T."/>
        </authorList>
    </citation>
    <scope>NUCLEOTIDE SEQUENCE</scope>
    <source>
        <strain evidence="2">S-188037</strain>
    </source>
</reference>
<dbReference type="Proteomes" id="UP001202328">
    <property type="component" value="Unassembled WGS sequence"/>
</dbReference>
<evidence type="ECO:0000313" key="3">
    <source>
        <dbReference type="Proteomes" id="UP001202328"/>
    </source>
</evidence>
<accession>A0AAD4S4Z9</accession>
<dbReference type="AlphaFoldDB" id="A0AAD4S4Z9"/>
<protein>
    <submittedName>
        <fullName evidence="2">Uncharacterized protein</fullName>
    </submittedName>
</protein>
<comment type="caution">
    <text evidence="2">The sequence shown here is derived from an EMBL/GenBank/DDBJ whole genome shotgun (WGS) entry which is preliminary data.</text>
</comment>
<name>A0AAD4S4Z9_9MAGN</name>